<reference evidence="7 8" key="1">
    <citation type="submission" date="2020-08" db="EMBL/GenBank/DDBJ databases">
        <title>Genomic Encyclopedia of Type Strains, Phase IV (KMG-IV): sequencing the most valuable type-strain genomes for metagenomic binning, comparative biology and taxonomic classification.</title>
        <authorList>
            <person name="Goeker M."/>
        </authorList>
    </citation>
    <scope>NUCLEOTIDE SEQUENCE [LARGE SCALE GENOMIC DNA]</scope>
    <source>
        <strain evidence="7 8">DSM 19979</strain>
    </source>
</reference>
<feature type="domain" description="Translocation and assembly module TamB C-terminal" evidence="6">
    <location>
        <begin position="881"/>
        <end position="1234"/>
    </location>
</feature>
<dbReference type="GO" id="GO:0005886">
    <property type="term" value="C:plasma membrane"/>
    <property type="evidence" value="ECO:0007669"/>
    <property type="project" value="InterPro"/>
</dbReference>
<evidence type="ECO:0000256" key="1">
    <source>
        <dbReference type="ARBA" id="ARBA00004167"/>
    </source>
</evidence>
<evidence type="ECO:0000313" key="7">
    <source>
        <dbReference type="EMBL" id="MBB3896756.1"/>
    </source>
</evidence>
<organism evidence="7 8">
    <name type="scientific">Roseococcus suduntuyensis</name>
    <dbReference type="NCBI Taxonomy" id="455361"/>
    <lineage>
        <taxon>Bacteria</taxon>
        <taxon>Pseudomonadati</taxon>
        <taxon>Pseudomonadota</taxon>
        <taxon>Alphaproteobacteria</taxon>
        <taxon>Acetobacterales</taxon>
        <taxon>Roseomonadaceae</taxon>
        <taxon>Roseococcus</taxon>
    </lineage>
</organism>
<evidence type="ECO:0000256" key="2">
    <source>
        <dbReference type="ARBA" id="ARBA00022692"/>
    </source>
</evidence>
<dbReference type="Proteomes" id="UP000553193">
    <property type="component" value="Unassembled WGS sequence"/>
</dbReference>
<dbReference type="RefSeq" id="WP_184381716.1">
    <property type="nucleotide sequence ID" value="NZ_JACIDJ010000001.1"/>
</dbReference>
<accession>A0A840A895</accession>
<keyword evidence="2" id="KW-0812">Transmembrane</keyword>
<sequence>MRALRIFAWLVASLLLLTALALGFLLATPLGNRQVARVAQWAVPGLVLEGVSGPLPGRLSLTRATLADEQGVWLTVEDASLRLEWTALFGREAHITRLEAARIHLARLPEGEPDPDPTPGITLPSLPQLPVAIRLDALDVARLELGAGVPGGPAALSARGHARLAGQAASVELAVRRLDAPGTADLVAELEGDRLVARLAASEPPGGVIATAAGQPEAPFNAELALDSQAWRLDATLGEARVTGAGDLALAGGAVAASGRLDALPGPFVPADYAPLAATVGLDFALRYSAEGDLALDRVVATAPGGRLEGRATLAAHGALAGEAQLDPGAAALFAPFLPEGITYGTATATARFGGTQDNPSATLTARITDPRTNTPADPLLGEVLTLEARYAEHGRDSALALQGARLEARVAGAIPTSGEAPLALDITARVTDPPEAEGTVTLEGRATGTLEAPQLDAVLATEALVYAGRRAGPLRVTVQASPQHVALDANGTLDERPLTLRAEVRQDAEGRVDIRALDGAWAGITLRGGGRFAWPDGQQQAELALAIPDLSVLAPFIGQPVTGALSAEASAAPVEGATGPAAQRFALRVVSPGFAIAGQRGRLDFSLGGTLAEARLELNARSDMASVEASARIRVGDEAAEAVFTRLNLASGQDAARLQGEARVTRVANGDVTLSPARFNASRGGRLVVQGQTRGEALTGRAELAALPLAPFTAGAVVGTMAGQVNVAGSLAAPQARFDLRGEGLRATALEGLPAARLTATGTVTPEAARIEAQINAGPGIALTLNASQPRGLGAAAATEARLQGRLDLGAITRPLLAGGADVVTGRADLDLRLTGSPEAPQLTGTANVTGATYRNDAQGVRLEGITARLVAQGERLVLQQFSARTRGNGTISGEGWVEPLGENIPAELRLTARNARPVQSELGEAVLNADLTLRGPILAGGSLSGRVEITRAELRIPEQFGGSIPTLGEVREVGPRPPGRPAPAPPRAAAAPPAGPPLTLDVQVVAPRAIFVRGRGLEAELSGDIRVGGNLVAPTISGAFNLRRGQFDLAGRVLNLTRGAARFDTGTLIPTLDFLATTRSRTHTITLTISGPANSPELAVGAQPDLPQDEALARLLFDRELQRLSPFEIAALTQAVAQLAGIMPSGGGVTGRIREALGLDRLSAGAAEGGGATVEAGRYVAPGVYVGVRQGTSGAAPGVGVQVELTPRLRLEAETQTGEAGDRVGITWSYEW</sequence>
<dbReference type="EMBL" id="JACIDJ010000001">
    <property type="protein sequence ID" value="MBB3896756.1"/>
    <property type="molecule type" value="Genomic_DNA"/>
</dbReference>
<keyword evidence="4" id="KW-0472">Membrane</keyword>
<evidence type="ECO:0000313" key="8">
    <source>
        <dbReference type="Proteomes" id="UP000553193"/>
    </source>
</evidence>
<dbReference type="PANTHER" id="PTHR36985">
    <property type="entry name" value="TRANSLOCATION AND ASSEMBLY MODULE SUBUNIT TAMB"/>
    <property type="match status" value="1"/>
</dbReference>
<dbReference type="PANTHER" id="PTHR36985:SF1">
    <property type="entry name" value="TRANSLOCATION AND ASSEMBLY MODULE SUBUNIT TAMB"/>
    <property type="match status" value="1"/>
</dbReference>
<dbReference type="AlphaFoldDB" id="A0A840A895"/>
<dbReference type="GO" id="GO:0097347">
    <property type="term" value="C:TAM protein secretion complex"/>
    <property type="evidence" value="ECO:0007669"/>
    <property type="project" value="TreeGrafter"/>
</dbReference>
<comment type="caution">
    <text evidence="7">The sequence shown here is derived from an EMBL/GenBank/DDBJ whole genome shotgun (WGS) entry which is preliminary data.</text>
</comment>
<dbReference type="InterPro" id="IPR007452">
    <property type="entry name" value="TamB_C"/>
</dbReference>
<dbReference type="GO" id="GO:0009306">
    <property type="term" value="P:protein secretion"/>
    <property type="evidence" value="ECO:0007669"/>
    <property type="project" value="InterPro"/>
</dbReference>
<evidence type="ECO:0000259" key="6">
    <source>
        <dbReference type="Pfam" id="PF04357"/>
    </source>
</evidence>
<protein>
    <submittedName>
        <fullName evidence="7">Translocation and assembly module TamB</fullName>
    </submittedName>
</protein>
<feature type="compositionally biased region" description="Pro residues" evidence="5">
    <location>
        <begin position="977"/>
        <end position="988"/>
    </location>
</feature>
<comment type="subcellular location">
    <subcellularLocation>
        <location evidence="1">Membrane</location>
        <topology evidence="1">Single-pass membrane protein</topology>
    </subcellularLocation>
</comment>
<dbReference type="Pfam" id="PF04357">
    <property type="entry name" value="TamB"/>
    <property type="match status" value="1"/>
</dbReference>
<keyword evidence="3" id="KW-1133">Transmembrane helix</keyword>
<evidence type="ECO:0000256" key="5">
    <source>
        <dbReference type="SAM" id="MobiDB-lite"/>
    </source>
</evidence>
<keyword evidence="8" id="KW-1185">Reference proteome</keyword>
<evidence type="ECO:0000256" key="3">
    <source>
        <dbReference type="ARBA" id="ARBA00022989"/>
    </source>
</evidence>
<gene>
    <name evidence="7" type="ORF">GGQ83_000182</name>
</gene>
<evidence type="ECO:0000256" key="4">
    <source>
        <dbReference type="ARBA" id="ARBA00023136"/>
    </source>
</evidence>
<name>A0A840A895_9PROT</name>
<proteinExistence type="predicted"/>
<feature type="region of interest" description="Disordered" evidence="5">
    <location>
        <begin position="967"/>
        <end position="997"/>
    </location>
</feature>